<dbReference type="Gene3D" id="2.40.170.20">
    <property type="entry name" value="TonB-dependent receptor, beta-barrel domain"/>
    <property type="match status" value="1"/>
</dbReference>
<comment type="subcellular location">
    <subcellularLocation>
        <location evidence="1 10">Cell outer membrane</location>
        <topology evidence="1 10">Multi-pass membrane protein</topology>
    </subcellularLocation>
</comment>
<evidence type="ECO:0000256" key="1">
    <source>
        <dbReference type="ARBA" id="ARBA00004571"/>
    </source>
</evidence>
<evidence type="ECO:0000256" key="5">
    <source>
        <dbReference type="ARBA" id="ARBA00022729"/>
    </source>
</evidence>
<evidence type="ECO:0000256" key="7">
    <source>
        <dbReference type="ARBA" id="ARBA00023136"/>
    </source>
</evidence>
<keyword evidence="9 10" id="KW-0998">Cell outer membrane</keyword>
<accession>A0A1F7RP67</accession>
<name>A0A1F7RP67_9BACT</name>
<proteinExistence type="inferred from homology"/>
<comment type="similarity">
    <text evidence="10">Belongs to the TonB-dependent receptor family.</text>
</comment>
<protein>
    <recommendedName>
        <fullName evidence="11">TonB-dependent receptor-like beta-barrel domain-containing protein</fullName>
    </recommendedName>
</protein>
<dbReference type="InterPro" id="IPR000531">
    <property type="entry name" value="Beta-barrel_TonB"/>
</dbReference>
<dbReference type="GO" id="GO:0044718">
    <property type="term" value="P:siderophore transmembrane transport"/>
    <property type="evidence" value="ECO:0007669"/>
    <property type="project" value="TreeGrafter"/>
</dbReference>
<keyword evidence="7 10" id="KW-0472">Membrane</keyword>
<keyword evidence="4 10" id="KW-0812">Transmembrane</keyword>
<keyword evidence="6" id="KW-0798">TonB box</keyword>
<keyword evidence="5" id="KW-0732">Signal</keyword>
<dbReference type="GO" id="GO:0009279">
    <property type="term" value="C:cell outer membrane"/>
    <property type="evidence" value="ECO:0007669"/>
    <property type="project" value="UniProtKB-SubCell"/>
</dbReference>
<dbReference type="PROSITE" id="PS52016">
    <property type="entry name" value="TONB_DEPENDENT_REC_3"/>
    <property type="match status" value="1"/>
</dbReference>
<dbReference type="Proteomes" id="UP000178526">
    <property type="component" value="Unassembled WGS sequence"/>
</dbReference>
<evidence type="ECO:0000256" key="3">
    <source>
        <dbReference type="ARBA" id="ARBA00022452"/>
    </source>
</evidence>
<sequence length="508" mass="58100">MGGVINIITKKGEGPLRFGFLGEGGKFDTFRESLSLQGSKDKFSYSGVVSRVDQNGQFIRDGYRSTSLSGRVDYELPFNSSLNLNFSYDNSRKNLPFDTPFSLVKPSPTPEGRTLVQFVHDRNNSLERWSSVNSLDYRLPVKNIGNLNLRTFWYEEHWKYRNFADEDRPFPTNVYHENRKASRYGFDINQTFNVFKDKDFVILGFEYKIEDSDSIGKTIFLPTQNFEFHGKKRNWAIYFQNSLRFKDIMNVDAGVRIDENSAFGTVVNPRASFALFMPWQGGKIKGAYGSSFRAPSVSELRTPFFGNPDLGPEKGVSYQAGFEQTFFSEKLLIDASYFRLNYTNLIDADPATGKRINVSKAHVEGVQAGIGLKPIKDLDLSGNYTWMDTEDEEQGRNLLWRPRFKWDWMVNYTLMERLNLNILGSVVGKHSEPFDVIEANGRHRKGSTGEGYTTVDAAVKYLVVANKKSIDKFEIFFKGYNIFDEDYEEVRGLPLPGVTYLVGAEIFF</sequence>
<dbReference type="InterPro" id="IPR039426">
    <property type="entry name" value="TonB-dep_rcpt-like"/>
</dbReference>
<evidence type="ECO:0000259" key="11">
    <source>
        <dbReference type="Pfam" id="PF00593"/>
    </source>
</evidence>
<evidence type="ECO:0000256" key="6">
    <source>
        <dbReference type="ARBA" id="ARBA00023077"/>
    </source>
</evidence>
<comment type="caution">
    <text evidence="12">The sequence shown here is derived from an EMBL/GenBank/DDBJ whole genome shotgun (WGS) entry which is preliminary data.</text>
</comment>
<organism evidence="12 13">
    <name type="scientific">Candidatus Schekmanbacteria bacterium GWA2_38_11</name>
    <dbReference type="NCBI Taxonomy" id="1817876"/>
    <lineage>
        <taxon>Bacteria</taxon>
        <taxon>Candidatus Schekmaniibacteriota</taxon>
    </lineage>
</organism>
<dbReference type="AlphaFoldDB" id="A0A1F7RP67"/>
<dbReference type="PANTHER" id="PTHR30069">
    <property type="entry name" value="TONB-DEPENDENT OUTER MEMBRANE RECEPTOR"/>
    <property type="match status" value="1"/>
</dbReference>
<evidence type="ECO:0000256" key="2">
    <source>
        <dbReference type="ARBA" id="ARBA00022448"/>
    </source>
</evidence>
<evidence type="ECO:0000313" key="12">
    <source>
        <dbReference type="EMBL" id="OGL43100.1"/>
    </source>
</evidence>
<keyword evidence="8" id="KW-0675">Receptor</keyword>
<keyword evidence="2 10" id="KW-0813">Transport</keyword>
<evidence type="ECO:0000256" key="4">
    <source>
        <dbReference type="ARBA" id="ARBA00022692"/>
    </source>
</evidence>
<evidence type="ECO:0000256" key="10">
    <source>
        <dbReference type="PROSITE-ProRule" id="PRU01360"/>
    </source>
</evidence>
<evidence type="ECO:0000256" key="8">
    <source>
        <dbReference type="ARBA" id="ARBA00023170"/>
    </source>
</evidence>
<dbReference type="SUPFAM" id="SSF56935">
    <property type="entry name" value="Porins"/>
    <property type="match status" value="1"/>
</dbReference>
<dbReference type="EMBL" id="MGDB01000012">
    <property type="protein sequence ID" value="OGL43100.1"/>
    <property type="molecule type" value="Genomic_DNA"/>
</dbReference>
<evidence type="ECO:0000313" key="13">
    <source>
        <dbReference type="Proteomes" id="UP000178526"/>
    </source>
</evidence>
<dbReference type="GO" id="GO:0015344">
    <property type="term" value="F:siderophore uptake transmembrane transporter activity"/>
    <property type="evidence" value="ECO:0007669"/>
    <property type="project" value="TreeGrafter"/>
</dbReference>
<dbReference type="PANTHER" id="PTHR30069:SF29">
    <property type="entry name" value="HEMOGLOBIN AND HEMOGLOBIN-HAPTOGLOBIN-BINDING PROTEIN 1-RELATED"/>
    <property type="match status" value="1"/>
</dbReference>
<reference evidence="12 13" key="1">
    <citation type="journal article" date="2016" name="Nat. Commun.">
        <title>Thousands of microbial genomes shed light on interconnected biogeochemical processes in an aquifer system.</title>
        <authorList>
            <person name="Anantharaman K."/>
            <person name="Brown C.T."/>
            <person name="Hug L.A."/>
            <person name="Sharon I."/>
            <person name="Castelle C.J."/>
            <person name="Probst A.J."/>
            <person name="Thomas B.C."/>
            <person name="Singh A."/>
            <person name="Wilkins M.J."/>
            <person name="Karaoz U."/>
            <person name="Brodie E.L."/>
            <person name="Williams K.H."/>
            <person name="Hubbard S.S."/>
            <person name="Banfield J.F."/>
        </authorList>
    </citation>
    <scope>NUCLEOTIDE SEQUENCE [LARGE SCALE GENOMIC DNA]</scope>
</reference>
<keyword evidence="3 10" id="KW-1134">Transmembrane beta strand</keyword>
<dbReference type="Pfam" id="PF00593">
    <property type="entry name" value="TonB_dep_Rec_b-barrel"/>
    <property type="match status" value="1"/>
</dbReference>
<gene>
    <name evidence="12" type="ORF">A2042_00005</name>
</gene>
<dbReference type="InterPro" id="IPR036942">
    <property type="entry name" value="Beta-barrel_TonB_sf"/>
</dbReference>
<evidence type="ECO:0000256" key="9">
    <source>
        <dbReference type="ARBA" id="ARBA00023237"/>
    </source>
</evidence>
<feature type="domain" description="TonB-dependent receptor-like beta-barrel" evidence="11">
    <location>
        <begin position="79"/>
        <end position="481"/>
    </location>
</feature>